<organism evidence="8 9">
    <name type="scientific">Thecamonas trahens ATCC 50062</name>
    <dbReference type="NCBI Taxonomy" id="461836"/>
    <lineage>
        <taxon>Eukaryota</taxon>
        <taxon>Apusozoa</taxon>
        <taxon>Apusomonadida</taxon>
        <taxon>Apusomonadidae</taxon>
        <taxon>Thecamonas</taxon>
    </lineage>
</organism>
<feature type="compositionally biased region" description="Low complexity" evidence="5">
    <location>
        <begin position="218"/>
        <end position="228"/>
    </location>
</feature>
<dbReference type="GO" id="GO:0006352">
    <property type="term" value="P:DNA-templated transcription initiation"/>
    <property type="evidence" value="ECO:0007669"/>
    <property type="project" value="InterPro"/>
</dbReference>
<dbReference type="GO" id="GO:0003677">
    <property type="term" value="F:DNA binding"/>
    <property type="evidence" value="ECO:0007669"/>
    <property type="project" value="UniProtKB-KW"/>
</dbReference>
<dbReference type="InterPro" id="IPR007627">
    <property type="entry name" value="RNA_pol_sigma70_r2"/>
</dbReference>
<dbReference type="PANTHER" id="PTHR43133">
    <property type="entry name" value="RNA POLYMERASE ECF-TYPE SIGMA FACTO"/>
    <property type="match status" value="1"/>
</dbReference>
<dbReference type="PANTHER" id="PTHR43133:SF8">
    <property type="entry name" value="RNA POLYMERASE SIGMA FACTOR HI_1459-RELATED"/>
    <property type="match status" value="1"/>
</dbReference>
<keyword evidence="4" id="KW-0804">Transcription</keyword>
<dbReference type="Gene3D" id="1.10.1740.10">
    <property type="match status" value="1"/>
</dbReference>
<evidence type="ECO:0000259" key="7">
    <source>
        <dbReference type="Pfam" id="PF09361"/>
    </source>
</evidence>
<evidence type="ECO:0000313" key="8">
    <source>
        <dbReference type="EMBL" id="KNC55888.1"/>
    </source>
</evidence>
<dbReference type="InterPro" id="IPR018968">
    <property type="entry name" value="Phasin"/>
</dbReference>
<keyword evidence="3" id="KW-0238">DNA-binding</keyword>
<feature type="region of interest" description="Disordered" evidence="5">
    <location>
        <begin position="198"/>
        <end position="228"/>
    </location>
</feature>
<name>A0A0L0DWI6_THETB</name>
<keyword evidence="9" id="KW-1185">Reference proteome</keyword>
<dbReference type="SUPFAM" id="SSF88946">
    <property type="entry name" value="Sigma2 domain of RNA polymerase sigma factors"/>
    <property type="match status" value="1"/>
</dbReference>
<gene>
    <name evidence="8" type="ORF">AMSG_11346</name>
</gene>
<dbReference type="InterPro" id="IPR039425">
    <property type="entry name" value="RNA_pol_sigma-70-like"/>
</dbReference>
<evidence type="ECO:0000256" key="2">
    <source>
        <dbReference type="ARBA" id="ARBA00023082"/>
    </source>
</evidence>
<evidence type="ECO:0000256" key="4">
    <source>
        <dbReference type="ARBA" id="ARBA00023163"/>
    </source>
</evidence>
<dbReference type="GO" id="GO:0016987">
    <property type="term" value="F:sigma factor activity"/>
    <property type="evidence" value="ECO:0007669"/>
    <property type="project" value="UniProtKB-KW"/>
</dbReference>
<feature type="domain" description="RNA polymerase sigma-70 region 2" evidence="6">
    <location>
        <begin position="5"/>
        <end position="66"/>
    </location>
</feature>
<accession>A0A0L0DWI6</accession>
<dbReference type="AlphaFoldDB" id="A0A0L0DWI6"/>
<keyword evidence="1" id="KW-0805">Transcription regulation</keyword>
<evidence type="ECO:0000256" key="1">
    <source>
        <dbReference type="ARBA" id="ARBA00023015"/>
    </source>
</evidence>
<dbReference type="EMBL" id="GL349508">
    <property type="protein sequence ID" value="KNC55888.1"/>
    <property type="molecule type" value="Genomic_DNA"/>
</dbReference>
<dbReference type="Proteomes" id="UP000054408">
    <property type="component" value="Unassembled WGS sequence"/>
</dbReference>
<feature type="domain" description="Phasin" evidence="7">
    <location>
        <begin position="101"/>
        <end position="188"/>
    </location>
</feature>
<dbReference type="Pfam" id="PF04542">
    <property type="entry name" value="Sigma70_r2"/>
    <property type="match status" value="1"/>
</dbReference>
<evidence type="ECO:0000259" key="6">
    <source>
        <dbReference type="Pfam" id="PF04542"/>
    </source>
</evidence>
<evidence type="ECO:0000256" key="5">
    <source>
        <dbReference type="SAM" id="MobiDB-lite"/>
    </source>
</evidence>
<proteinExistence type="predicted"/>
<evidence type="ECO:0000313" key="9">
    <source>
        <dbReference type="Proteomes" id="UP000054408"/>
    </source>
</evidence>
<reference evidence="8 9" key="1">
    <citation type="submission" date="2010-05" db="EMBL/GenBank/DDBJ databases">
        <title>The Genome Sequence of Thecamonas trahens ATCC 50062.</title>
        <authorList>
            <consortium name="The Broad Institute Genome Sequencing Platform"/>
            <person name="Russ C."/>
            <person name="Cuomo C."/>
            <person name="Shea T."/>
            <person name="Young S.K."/>
            <person name="Zeng Q."/>
            <person name="Koehrsen M."/>
            <person name="Haas B."/>
            <person name="Borodovsky M."/>
            <person name="Guigo R."/>
            <person name="Alvarado L."/>
            <person name="Berlin A."/>
            <person name="Bochicchio J."/>
            <person name="Borenstein D."/>
            <person name="Chapman S."/>
            <person name="Chen Z."/>
            <person name="Freedman E."/>
            <person name="Gellesch M."/>
            <person name="Goldberg J."/>
            <person name="Griggs A."/>
            <person name="Gujja S."/>
            <person name="Heilman E."/>
            <person name="Heiman D."/>
            <person name="Hepburn T."/>
            <person name="Howarth C."/>
            <person name="Jen D."/>
            <person name="Larson L."/>
            <person name="Mehta T."/>
            <person name="Park D."/>
            <person name="Pearson M."/>
            <person name="Roberts A."/>
            <person name="Saif S."/>
            <person name="Shenoy N."/>
            <person name="Sisk P."/>
            <person name="Stolte C."/>
            <person name="Sykes S."/>
            <person name="Thomson T."/>
            <person name="Walk T."/>
            <person name="White J."/>
            <person name="Yandava C."/>
            <person name="Burger G."/>
            <person name="Gray M.W."/>
            <person name="Holland P.W.H."/>
            <person name="King N."/>
            <person name="Lang F.B.F."/>
            <person name="Roger A.J."/>
            <person name="Ruiz-Trillo I."/>
            <person name="Lander E."/>
            <person name="Nusbaum C."/>
        </authorList>
    </citation>
    <scope>NUCLEOTIDE SEQUENCE [LARGE SCALE GENOMIC DNA]</scope>
    <source>
        <strain evidence="8 9">ATCC 50062</strain>
    </source>
</reference>
<evidence type="ECO:0000256" key="3">
    <source>
        <dbReference type="ARBA" id="ARBA00023125"/>
    </source>
</evidence>
<sequence length="228" mass="25598">MVEIQQDFFRFLARRLGNEEEAADVLHDFYVKVLARVGDVRDTEKLRAWMRRVLETTLVDYYRAQGKKRQRDAEYHYLESVLLTGEAKSDLDLFYRGLDLEAITALQMRNVEALRSMTNLMFDTTEAVTRRQAEFLETRVGQMSAAFEPGENASDPKALFERQAEAYRDLFGALASHVGELAEITSKCCAGLVHEASRAAAGQDDESAAVKRSENDGTAASKTSAAKK</sequence>
<dbReference type="Pfam" id="PF09361">
    <property type="entry name" value="Phasin_2"/>
    <property type="match status" value="1"/>
</dbReference>
<keyword evidence="2" id="KW-0731">Sigma factor</keyword>
<dbReference type="InterPro" id="IPR013325">
    <property type="entry name" value="RNA_pol_sigma_r2"/>
</dbReference>
<protein>
    <submittedName>
        <fullName evidence="8">RNA polymerase</fullName>
    </submittedName>
</protein>